<dbReference type="AlphaFoldDB" id="M7SQ60"/>
<dbReference type="HOGENOM" id="CLU_051875_1_0_1"/>
<dbReference type="Proteomes" id="UP000012174">
    <property type="component" value="Unassembled WGS sequence"/>
</dbReference>
<protein>
    <submittedName>
        <fullName evidence="2">Uncharacterized protein</fullName>
    </submittedName>
</protein>
<feature type="compositionally biased region" description="Low complexity" evidence="1">
    <location>
        <begin position="179"/>
        <end position="190"/>
    </location>
</feature>
<gene>
    <name evidence="2" type="ORF">UCREL1_6423</name>
</gene>
<keyword evidence="3" id="KW-1185">Reference proteome</keyword>
<dbReference type="EMBL" id="KB706614">
    <property type="protein sequence ID" value="EMR66588.1"/>
    <property type="molecule type" value="Genomic_DNA"/>
</dbReference>
<proteinExistence type="predicted"/>
<dbReference type="OMA" id="WRVIHLK"/>
<accession>M7SQ60</accession>
<evidence type="ECO:0000313" key="3">
    <source>
        <dbReference type="Proteomes" id="UP000012174"/>
    </source>
</evidence>
<reference evidence="3" key="1">
    <citation type="journal article" date="2013" name="Genome Announc.">
        <title>Draft genome sequence of the grapevine dieback fungus Eutypa lata UCR-EL1.</title>
        <authorList>
            <person name="Blanco-Ulate B."/>
            <person name="Rolshausen P.E."/>
            <person name="Cantu D."/>
        </authorList>
    </citation>
    <scope>NUCLEOTIDE SEQUENCE [LARGE SCALE GENOMIC DNA]</scope>
    <source>
        <strain evidence="3">UCR-EL1</strain>
    </source>
</reference>
<feature type="compositionally biased region" description="Basic and acidic residues" evidence="1">
    <location>
        <begin position="213"/>
        <end position="231"/>
    </location>
</feature>
<dbReference type="Pfam" id="PF09428">
    <property type="entry name" value="DUF2011"/>
    <property type="match status" value="1"/>
</dbReference>
<dbReference type="InterPro" id="IPR018555">
    <property type="entry name" value="C630.06c-like"/>
</dbReference>
<feature type="region of interest" description="Disordered" evidence="1">
    <location>
        <begin position="170"/>
        <end position="274"/>
    </location>
</feature>
<dbReference type="OrthoDB" id="5425061at2759"/>
<feature type="compositionally biased region" description="Polar residues" evidence="1">
    <location>
        <begin position="264"/>
        <end position="274"/>
    </location>
</feature>
<evidence type="ECO:0000256" key="1">
    <source>
        <dbReference type="SAM" id="MobiDB-lite"/>
    </source>
</evidence>
<feature type="compositionally biased region" description="Basic residues" evidence="1">
    <location>
        <begin position="193"/>
        <end position="212"/>
    </location>
</feature>
<sequence>MFEFPDAKRVRREDLYDSSVGEEEEDRDEEVDAALRDKLNAQLSGLFDFSFADTSNDAQQQNQDQQQQQQPENVDDAAEDLGFSFRLFRNEAPSHKVVLEQDDGLEQAGEGGFVVARRPDSYYIAEEPSSDVMTKFRATAVTADYLFQDAKKRRWGLEKPWRVTSITVTTKSAGEDLASSHAEAAATAESANRKKRPGKRRRIILRTRQKARKEREEAEKSKLVEKEQHLQDKKKRLNREKKLKRRAKEREKKLGSKGEGAASEHNSSRATSPE</sequence>
<feature type="region of interest" description="Disordered" evidence="1">
    <location>
        <begin position="52"/>
        <end position="76"/>
    </location>
</feature>
<dbReference type="KEGG" id="ela:UCREL1_6423"/>
<feature type="compositionally biased region" description="Basic residues" evidence="1">
    <location>
        <begin position="232"/>
        <end position="247"/>
    </location>
</feature>
<organism evidence="2 3">
    <name type="scientific">Eutypa lata (strain UCR-EL1)</name>
    <name type="common">Grapevine dieback disease fungus</name>
    <name type="synonym">Eutypa armeniacae</name>
    <dbReference type="NCBI Taxonomy" id="1287681"/>
    <lineage>
        <taxon>Eukaryota</taxon>
        <taxon>Fungi</taxon>
        <taxon>Dikarya</taxon>
        <taxon>Ascomycota</taxon>
        <taxon>Pezizomycotina</taxon>
        <taxon>Sordariomycetes</taxon>
        <taxon>Xylariomycetidae</taxon>
        <taxon>Xylariales</taxon>
        <taxon>Diatrypaceae</taxon>
        <taxon>Eutypa</taxon>
    </lineage>
</organism>
<feature type="compositionally biased region" description="Low complexity" evidence="1">
    <location>
        <begin position="59"/>
        <end position="70"/>
    </location>
</feature>
<evidence type="ECO:0000313" key="2">
    <source>
        <dbReference type="EMBL" id="EMR66588.1"/>
    </source>
</evidence>
<name>M7SQ60_EUTLA</name>
<dbReference type="eggNOG" id="ENOG502SH2S">
    <property type="taxonomic scope" value="Eukaryota"/>
</dbReference>